<keyword evidence="3" id="KW-0472">Membrane</keyword>
<evidence type="ECO:0000313" key="5">
    <source>
        <dbReference type="Proteomes" id="UP001186944"/>
    </source>
</evidence>
<comment type="caution">
    <text evidence="4">The sequence shown here is derived from an EMBL/GenBank/DDBJ whole genome shotgun (WGS) entry which is preliminary data.</text>
</comment>
<reference evidence="4" key="1">
    <citation type="submission" date="2019-08" db="EMBL/GenBank/DDBJ databases">
        <title>The improved chromosome-level genome for the pearl oyster Pinctada fucata martensii using PacBio sequencing and Hi-C.</title>
        <authorList>
            <person name="Zheng Z."/>
        </authorList>
    </citation>
    <scope>NUCLEOTIDE SEQUENCE</scope>
    <source>
        <strain evidence="4">ZZ-2019</strain>
        <tissue evidence="4">Adductor muscle</tissue>
    </source>
</reference>
<dbReference type="Proteomes" id="UP001186944">
    <property type="component" value="Unassembled WGS sequence"/>
</dbReference>
<sequence length="190" mass="21172">MHESQHVVVNSSIANRGMHESQHVVENSSIANRSVHESQHVVENSSTANRSMHESQHVVVNSSIANRSVHESQCLVVNSSIADRHDRVFIMADFDPCECVWNHENAMQRLINLLRNTQSYCTDNECLTDLPGSDTTPNFGFDSLMLMMLGWAVVATVLYLVRPNSLRNRGDMKPARNNDPSPPPPGPSVN</sequence>
<feature type="transmembrane region" description="Helical" evidence="3">
    <location>
        <begin position="143"/>
        <end position="161"/>
    </location>
</feature>
<evidence type="ECO:0000313" key="4">
    <source>
        <dbReference type="EMBL" id="KAK3084390.1"/>
    </source>
</evidence>
<organism evidence="4 5">
    <name type="scientific">Pinctada imbricata</name>
    <name type="common">Atlantic pearl-oyster</name>
    <name type="synonym">Pinctada martensii</name>
    <dbReference type="NCBI Taxonomy" id="66713"/>
    <lineage>
        <taxon>Eukaryota</taxon>
        <taxon>Metazoa</taxon>
        <taxon>Spiralia</taxon>
        <taxon>Lophotrochozoa</taxon>
        <taxon>Mollusca</taxon>
        <taxon>Bivalvia</taxon>
        <taxon>Autobranchia</taxon>
        <taxon>Pteriomorphia</taxon>
        <taxon>Pterioida</taxon>
        <taxon>Pterioidea</taxon>
        <taxon>Pteriidae</taxon>
        <taxon>Pinctada</taxon>
    </lineage>
</organism>
<proteinExistence type="predicted"/>
<feature type="region of interest" description="Disordered" evidence="2">
    <location>
        <begin position="169"/>
        <end position="190"/>
    </location>
</feature>
<dbReference type="PANTHER" id="PTHR31019:SF1">
    <property type="entry name" value="SMALL INTEGRAL MEMBRANE PROTEIN 14"/>
    <property type="match status" value="1"/>
</dbReference>
<protein>
    <recommendedName>
        <fullName evidence="1">Small integral membrane protein 14</fullName>
    </recommendedName>
</protein>
<dbReference type="PANTHER" id="PTHR31019">
    <property type="entry name" value="SMALL INTEGRAL MEMBRANE PROTEIN 14"/>
    <property type="match status" value="1"/>
</dbReference>
<accession>A0AA88XND1</accession>
<name>A0AA88XND1_PINIB</name>
<keyword evidence="5" id="KW-1185">Reference proteome</keyword>
<dbReference type="Pfam" id="PF11027">
    <property type="entry name" value="DUF2615"/>
    <property type="match status" value="1"/>
</dbReference>
<evidence type="ECO:0000256" key="3">
    <source>
        <dbReference type="SAM" id="Phobius"/>
    </source>
</evidence>
<dbReference type="InterPro" id="IPR020309">
    <property type="entry name" value="Smim-14"/>
</dbReference>
<evidence type="ECO:0000256" key="1">
    <source>
        <dbReference type="ARBA" id="ARBA00017902"/>
    </source>
</evidence>
<gene>
    <name evidence="4" type="ORF">FSP39_012794</name>
</gene>
<evidence type="ECO:0000256" key="2">
    <source>
        <dbReference type="SAM" id="MobiDB-lite"/>
    </source>
</evidence>
<dbReference type="GO" id="GO:0005783">
    <property type="term" value="C:endoplasmic reticulum"/>
    <property type="evidence" value="ECO:0007669"/>
    <property type="project" value="TreeGrafter"/>
</dbReference>
<feature type="compositionally biased region" description="Pro residues" evidence="2">
    <location>
        <begin position="180"/>
        <end position="190"/>
    </location>
</feature>
<keyword evidence="3" id="KW-0812">Transmembrane</keyword>
<dbReference type="AlphaFoldDB" id="A0AA88XND1"/>
<keyword evidence="3" id="KW-1133">Transmembrane helix</keyword>
<dbReference type="EMBL" id="VSWD01000013">
    <property type="protein sequence ID" value="KAK3084390.1"/>
    <property type="molecule type" value="Genomic_DNA"/>
</dbReference>